<dbReference type="EMBL" id="ACVI01000078">
    <property type="protein sequence ID" value="EET85728.1"/>
    <property type="molecule type" value="Genomic_DNA"/>
</dbReference>
<dbReference type="STRING" id="536227.Ccar_18125"/>
<comment type="caution">
    <text evidence="2">The sequence shown here is derived from an EMBL/GenBank/DDBJ whole genome shotgun (WGS) entry which is preliminary data.</text>
</comment>
<gene>
    <name evidence="2" type="ORF">CcarbDRAFT_3830</name>
</gene>
<dbReference type="PATRIC" id="fig|536227.13.peg.3808"/>
<keyword evidence="3" id="KW-1185">Reference proteome</keyword>
<keyword evidence="1" id="KW-0812">Transmembrane</keyword>
<name>C6PYG3_9CLOT</name>
<dbReference type="AlphaFoldDB" id="C6PYG3"/>
<evidence type="ECO:0000256" key="1">
    <source>
        <dbReference type="SAM" id="Phobius"/>
    </source>
</evidence>
<organism evidence="2 3">
    <name type="scientific">Clostridium carboxidivorans P7</name>
    <dbReference type="NCBI Taxonomy" id="536227"/>
    <lineage>
        <taxon>Bacteria</taxon>
        <taxon>Bacillati</taxon>
        <taxon>Bacillota</taxon>
        <taxon>Clostridia</taxon>
        <taxon>Eubacteriales</taxon>
        <taxon>Clostridiaceae</taxon>
        <taxon>Clostridium</taxon>
    </lineage>
</organism>
<dbReference type="RefSeq" id="WP_007062715.1">
    <property type="nucleotide sequence ID" value="NZ_ACVI01000078.1"/>
</dbReference>
<feature type="transmembrane region" description="Helical" evidence="1">
    <location>
        <begin position="26"/>
        <end position="43"/>
    </location>
</feature>
<evidence type="ECO:0000313" key="3">
    <source>
        <dbReference type="Proteomes" id="UP000004198"/>
    </source>
</evidence>
<keyword evidence="1" id="KW-0472">Membrane</keyword>
<sequence>MSKKNEITSTKLYQQNNKKPINKRKVIKVIVCILAILVMIGIYDQRKDSQRKDDKNLVGYTVQKEELVDSCNLVNVDGFYLGKGTLDGQTHYIFQAEKNNQKSNNIDVIDKQVDIYYVDYSNTLDKPGTVKAYATDYVKKDKNGNVVRTQQRYCYKVYIPQNSIKNCGELTTSDE</sequence>
<accession>C6PYG3</accession>
<protein>
    <submittedName>
        <fullName evidence="2">Uncharacterized protein</fullName>
    </submittedName>
</protein>
<dbReference type="eggNOG" id="ENOG50324A4">
    <property type="taxonomic scope" value="Bacteria"/>
</dbReference>
<proteinExistence type="predicted"/>
<reference evidence="2 3" key="1">
    <citation type="submission" date="2009-06" db="EMBL/GenBank/DDBJ databases">
        <title>The draft genome of Clostridium carboxidivorans P7.</title>
        <authorList>
            <consortium name="US DOE Joint Genome Institute (JGI-PGF)"/>
            <person name="Lucas S."/>
            <person name="Copeland A."/>
            <person name="Lapidus A."/>
            <person name="Glavina del Rio T."/>
            <person name="Tice H."/>
            <person name="Bruce D."/>
            <person name="Goodwin L."/>
            <person name="Pitluck S."/>
            <person name="Larimer F."/>
            <person name="Land M.L."/>
            <person name="Hauser L."/>
            <person name="Hemme C.L."/>
        </authorList>
    </citation>
    <scope>NUCLEOTIDE SEQUENCE [LARGE SCALE GENOMIC DNA]</scope>
    <source>
        <strain evidence="2 3">P7</strain>
    </source>
</reference>
<dbReference type="KEGG" id="cck:Ccar_18125"/>
<dbReference type="Proteomes" id="UP000004198">
    <property type="component" value="Unassembled WGS sequence"/>
</dbReference>
<keyword evidence="1" id="KW-1133">Transmembrane helix</keyword>
<dbReference type="OrthoDB" id="1908093at2"/>
<evidence type="ECO:0000313" key="2">
    <source>
        <dbReference type="EMBL" id="EET85728.1"/>
    </source>
</evidence>